<dbReference type="SUPFAM" id="SSF56784">
    <property type="entry name" value="HAD-like"/>
    <property type="match status" value="1"/>
</dbReference>
<dbReference type="NCBIfam" id="TIGR01662">
    <property type="entry name" value="HAD-SF-IIIA"/>
    <property type="match status" value="1"/>
</dbReference>
<evidence type="ECO:0000256" key="2">
    <source>
        <dbReference type="ARBA" id="ARBA00005628"/>
    </source>
</evidence>
<dbReference type="PANTHER" id="PTHR42891:SF1">
    <property type="entry name" value="D-GLYCERO-BETA-D-MANNO-HEPTOSE-1,7-BISPHOSPHATE 7-PHOSPHATASE"/>
    <property type="match status" value="1"/>
</dbReference>
<reference evidence="8" key="1">
    <citation type="submission" date="2018-05" db="EMBL/GenBank/DDBJ databases">
        <authorList>
            <person name="Lanie J.A."/>
            <person name="Ng W.-L."/>
            <person name="Kazmierczak K.M."/>
            <person name="Andrzejewski T.M."/>
            <person name="Davidsen T.M."/>
            <person name="Wayne K.J."/>
            <person name="Tettelin H."/>
            <person name="Glass J.I."/>
            <person name="Rusch D."/>
            <person name="Podicherti R."/>
            <person name="Tsui H.-C.T."/>
            <person name="Winkler M.E."/>
        </authorList>
    </citation>
    <scope>NUCLEOTIDE SEQUENCE</scope>
</reference>
<keyword evidence="5" id="KW-0378">Hydrolase</keyword>
<evidence type="ECO:0000256" key="6">
    <source>
        <dbReference type="ARBA" id="ARBA00023277"/>
    </source>
</evidence>
<evidence type="ECO:0000256" key="4">
    <source>
        <dbReference type="ARBA" id="ARBA00022723"/>
    </source>
</evidence>
<dbReference type="GO" id="GO:0005737">
    <property type="term" value="C:cytoplasm"/>
    <property type="evidence" value="ECO:0007669"/>
    <property type="project" value="UniProtKB-SubCell"/>
</dbReference>
<protein>
    <recommendedName>
        <fullName evidence="7">D,D-heptose 1,7-bisphosphate phosphatase</fullName>
    </recommendedName>
</protein>
<gene>
    <name evidence="8" type="ORF">METZ01_LOCUS255006</name>
</gene>
<evidence type="ECO:0000256" key="3">
    <source>
        <dbReference type="ARBA" id="ARBA00022490"/>
    </source>
</evidence>
<sequence length="181" mass="20412">MQKAVFLDRDGVINKVVFRNGNSQKPIAPWSLKEFSLLPSIKLPLLNLKKFGFKLFVVTNQPDIAKGIIDHSFIAEVNAVISRELPIDEIRVCPHVDSDGCNCRKPKSGMILSLAKKWNIDCNNSFMIGDSWKDMVAGKKAGSTTLLLEKHYNNDVEADYKSITLHEAVKIINKIHHQKKE</sequence>
<dbReference type="GO" id="GO:0046872">
    <property type="term" value="F:metal ion binding"/>
    <property type="evidence" value="ECO:0007669"/>
    <property type="project" value="UniProtKB-KW"/>
</dbReference>
<dbReference type="InterPro" id="IPR036412">
    <property type="entry name" value="HAD-like_sf"/>
</dbReference>
<dbReference type="PANTHER" id="PTHR42891">
    <property type="entry name" value="D-GLYCERO-BETA-D-MANNO-HEPTOSE-1,7-BISPHOSPHATE 7-PHOSPHATASE"/>
    <property type="match status" value="1"/>
</dbReference>
<dbReference type="GO" id="GO:0005975">
    <property type="term" value="P:carbohydrate metabolic process"/>
    <property type="evidence" value="ECO:0007669"/>
    <property type="project" value="InterPro"/>
</dbReference>
<evidence type="ECO:0000256" key="5">
    <source>
        <dbReference type="ARBA" id="ARBA00022801"/>
    </source>
</evidence>
<dbReference type="NCBIfam" id="TIGR01656">
    <property type="entry name" value="Histidinol-ppas"/>
    <property type="match status" value="1"/>
</dbReference>
<keyword evidence="3" id="KW-0963">Cytoplasm</keyword>
<dbReference type="CDD" id="cd07503">
    <property type="entry name" value="HAD_HisB-N"/>
    <property type="match status" value="1"/>
</dbReference>
<dbReference type="Gene3D" id="3.40.50.1000">
    <property type="entry name" value="HAD superfamily/HAD-like"/>
    <property type="match status" value="1"/>
</dbReference>
<dbReference type="InterPro" id="IPR023214">
    <property type="entry name" value="HAD_sf"/>
</dbReference>
<dbReference type="GO" id="GO:0016791">
    <property type="term" value="F:phosphatase activity"/>
    <property type="evidence" value="ECO:0007669"/>
    <property type="project" value="InterPro"/>
</dbReference>
<evidence type="ECO:0000256" key="1">
    <source>
        <dbReference type="ARBA" id="ARBA00004496"/>
    </source>
</evidence>
<dbReference type="EMBL" id="UINC01069064">
    <property type="protein sequence ID" value="SVC02152.1"/>
    <property type="molecule type" value="Genomic_DNA"/>
</dbReference>
<evidence type="ECO:0000313" key="8">
    <source>
        <dbReference type="EMBL" id="SVC02152.1"/>
    </source>
</evidence>
<accession>A0A382ISE7</accession>
<comment type="subcellular location">
    <subcellularLocation>
        <location evidence="1">Cytoplasm</location>
    </subcellularLocation>
</comment>
<dbReference type="InterPro" id="IPR006543">
    <property type="entry name" value="Histidinol-phos"/>
</dbReference>
<evidence type="ECO:0000256" key="7">
    <source>
        <dbReference type="ARBA" id="ARBA00031828"/>
    </source>
</evidence>
<organism evidence="8">
    <name type="scientific">marine metagenome</name>
    <dbReference type="NCBI Taxonomy" id="408172"/>
    <lineage>
        <taxon>unclassified sequences</taxon>
        <taxon>metagenomes</taxon>
        <taxon>ecological metagenomes</taxon>
    </lineage>
</organism>
<dbReference type="AlphaFoldDB" id="A0A382ISE7"/>
<keyword evidence="6" id="KW-0119">Carbohydrate metabolism</keyword>
<dbReference type="Pfam" id="PF13242">
    <property type="entry name" value="Hydrolase_like"/>
    <property type="match status" value="1"/>
</dbReference>
<comment type="similarity">
    <text evidence="2">Belongs to the GmhB family.</text>
</comment>
<keyword evidence="4" id="KW-0479">Metal-binding</keyword>
<dbReference type="InterPro" id="IPR004446">
    <property type="entry name" value="Heptose_bisP_phosphatase"/>
</dbReference>
<dbReference type="InterPro" id="IPR006549">
    <property type="entry name" value="HAD-SF_hydro_IIIA"/>
</dbReference>
<name>A0A382ISE7_9ZZZZ</name>
<proteinExistence type="inferred from homology"/>
<dbReference type="PIRSF" id="PIRSF004682">
    <property type="entry name" value="GmhB"/>
    <property type="match status" value="1"/>
</dbReference>